<organism evidence="7 8">
    <name type="scientific">Catenulispora acidiphila (strain DSM 44928 / JCM 14897 / NBRC 102108 / NRRL B-24433 / ID139908)</name>
    <dbReference type="NCBI Taxonomy" id="479433"/>
    <lineage>
        <taxon>Bacteria</taxon>
        <taxon>Bacillati</taxon>
        <taxon>Actinomycetota</taxon>
        <taxon>Actinomycetes</taxon>
        <taxon>Catenulisporales</taxon>
        <taxon>Catenulisporaceae</taxon>
        <taxon>Catenulispora</taxon>
    </lineage>
</organism>
<keyword evidence="8" id="KW-1185">Reference proteome</keyword>
<feature type="region of interest" description="Disordered" evidence="4">
    <location>
        <begin position="34"/>
        <end position="63"/>
    </location>
</feature>
<evidence type="ECO:0000256" key="2">
    <source>
        <dbReference type="ARBA" id="ARBA00005989"/>
    </source>
</evidence>
<comment type="similarity">
    <text evidence="2">Belongs to the EfeM/EfeO family.</text>
</comment>
<accession>C7QEL7</accession>
<evidence type="ECO:0000256" key="1">
    <source>
        <dbReference type="ARBA" id="ARBA00004196"/>
    </source>
</evidence>
<dbReference type="AlphaFoldDB" id="C7QEL7"/>
<evidence type="ECO:0000256" key="3">
    <source>
        <dbReference type="ARBA" id="ARBA00022729"/>
    </source>
</evidence>
<dbReference type="Proteomes" id="UP000000851">
    <property type="component" value="Chromosome"/>
</dbReference>
<dbReference type="InterPro" id="IPR050894">
    <property type="entry name" value="EfeM/EfeO_iron_uptake"/>
</dbReference>
<feature type="signal peptide" evidence="5">
    <location>
        <begin position="1"/>
        <end position="30"/>
    </location>
</feature>
<dbReference type="KEGG" id="cai:Caci_3899"/>
<keyword evidence="3 5" id="KW-0732">Signal</keyword>
<dbReference type="eggNOG" id="COG2822">
    <property type="taxonomic scope" value="Bacteria"/>
</dbReference>
<dbReference type="STRING" id="479433.Caci_3899"/>
<comment type="subcellular location">
    <subcellularLocation>
        <location evidence="1">Cell envelope</location>
    </subcellularLocation>
</comment>
<dbReference type="RefSeq" id="WP_015792516.1">
    <property type="nucleotide sequence ID" value="NC_013131.1"/>
</dbReference>
<proteinExistence type="inferred from homology"/>
<dbReference type="PANTHER" id="PTHR39192">
    <property type="entry name" value="IRON UPTAKE SYSTEM COMPONENT EFEO"/>
    <property type="match status" value="1"/>
</dbReference>
<dbReference type="HOGENOM" id="CLU_050342_2_1_11"/>
<dbReference type="NCBIfam" id="NF041757">
    <property type="entry name" value="EfeO"/>
    <property type="match status" value="1"/>
</dbReference>
<protein>
    <recommendedName>
        <fullName evidence="6">Imelysin-like domain-containing protein</fullName>
    </recommendedName>
</protein>
<dbReference type="InterPro" id="IPR038352">
    <property type="entry name" value="Imelysin_sf"/>
</dbReference>
<feature type="domain" description="Imelysin-like" evidence="6">
    <location>
        <begin position="167"/>
        <end position="403"/>
    </location>
</feature>
<evidence type="ECO:0000256" key="5">
    <source>
        <dbReference type="SAM" id="SignalP"/>
    </source>
</evidence>
<dbReference type="Gene3D" id="1.20.1420.20">
    <property type="entry name" value="M75 peptidase, HXXE motif"/>
    <property type="match status" value="1"/>
</dbReference>
<dbReference type="InterPro" id="IPR018976">
    <property type="entry name" value="Imelysin-like"/>
</dbReference>
<dbReference type="EMBL" id="CP001700">
    <property type="protein sequence ID" value="ACU72787.1"/>
    <property type="molecule type" value="Genomic_DNA"/>
</dbReference>
<feature type="chain" id="PRO_5039219822" description="Imelysin-like domain-containing protein" evidence="5">
    <location>
        <begin position="31"/>
        <end position="410"/>
    </location>
</feature>
<dbReference type="InterPro" id="IPR053377">
    <property type="entry name" value="Iron_uptake_EfeM/EfeO"/>
</dbReference>
<dbReference type="InterPro" id="IPR034981">
    <property type="entry name" value="Imelysin-like_EfeO/Algp7"/>
</dbReference>
<dbReference type="Pfam" id="PF09375">
    <property type="entry name" value="Peptidase_M75"/>
    <property type="match status" value="1"/>
</dbReference>
<gene>
    <name evidence="7" type="ordered locus">Caci_3899</name>
</gene>
<dbReference type="InParanoid" id="C7QEL7"/>
<dbReference type="GO" id="GO:0030313">
    <property type="term" value="C:cell envelope"/>
    <property type="evidence" value="ECO:0007669"/>
    <property type="project" value="UniProtKB-SubCell"/>
</dbReference>
<dbReference type="Gene3D" id="2.60.40.420">
    <property type="entry name" value="Cupredoxins - blue copper proteins"/>
    <property type="match status" value="1"/>
</dbReference>
<evidence type="ECO:0000256" key="4">
    <source>
        <dbReference type="SAM" id="MobiDB-lite"/>
    </source>
</evidence>
<evidence type="ECO:0000313" key="8">
    <source>
        <dbReference type="Proteomes" id="UP000000851"/>
    </source>
</evidence>
<sequence precursor="true">MRTSSATSARPRAALIAVAAVALTAAGALAGCSSSSSSGSSSPSGGTAKAADSSKPAGDPHKATVTITSAGGCAADKVSFPAGEVTFDITNKDATAVSEVELQSGQRIVGEKENLPPGFSGTFAVTVDAGTYTLYCPGATKENTPITVTGQASTGADTNTSALLANATKEYASYVTAQIGYLLQTSQALQTALQGTDLTAAQQAYMKARPYYEKIEPVAESFTVGTDNLDSDIDARTDDVPADQWTGFHRIEKGLFEDKSLNGLAAYGAGLVRNVQKLQGLTTGLAYKPFELANGAQELLDEVSSSKITGEEERYSHIDLLDFQANDEGAEQAFADLKPALAKIDPTLTSNISDAFTSLDTLVDSYRTGSNASGFALYTSLNDGDKQKLAAAVKAVQEPLSQVASKVAKS</sequence>
<dbReference type="PROSITE" id="PS51257">
    <property type="entry name" value="PROKAR_LIPOPROTEIN"/>
    <property type="match status" value="1"/>
</dbReference>
<dbReference type="CDD" id="cd14656">
    <property type="entry name" value="Imelysin-like_EfeO"/>
    <property type="match status" value="1"/>
</dbReference>
<reference evidence="7 8" key="1">
    <citation type="journal article" date="2009" name="Stand. Genomic Sci.">
        <title>Complete genome sequence of Catenulispora acidiphila type strain (ID 139908).</title>
        <authorList>
            <person name="Copeland A."/>
            <person name="Lapidus A."/>
            <person name="Glavina Del Rio T."/>
            <person name="Nolan M."/>
            <person name="Lucas S."/>
            <person name="Chen F."/>
            <person name="Tice H."/>
            <person name="Cheng J.F."/>
            <person name="Bruce D."/>
            <person name="Goodwin L."/>
            <person name="Pitluck S."/>
            <person name="Mikhailova N."/>
            <person name="Pati A."/>
            <person name="Ivanova N."/>
            <person name="Mavromatis K."/>
            <person name="Chen A."/>
            <person name="Palaniappan K."/>
            <person name="Chain P."/>
            <person name="Land M."/>
            <person name="Hauser L."/>
            <person name="Chang Y.J."/>
            <person name="Jeffries C.D."/>
            <person name="Chertkov O."/>
            <person name="Brettin T."/>
            <person name="Detter J.C."/>
            <person name="Han C."/>
            <person name="Ali Z."/>
            <person name="Tindall B.J."/>
            <person name="Goker M."/>
            <person name="Bristow J."/>
            <person name="Eisen J.A."/>
            <person name="Markowitz V."/>
            <person name="Hugenholtz P."/>
            <person name="Kyrpides N.C."/>
            <person name="Klenk H.P."/>
        </authorList>
    </citation>
    <scope>NUCLEOTIDE SEQUENCE [LARGE SCALE GENOMIC DNA]</scope>
    <source>
        <strain evidence="8">DSM 44928 / JCM 14897 / NBRC 102108 / NRRL B-24433 / ID139908</strain>
    </source>
</reference>
<evidence type="ECO:0000259" key="6">
    <source>
        <dbReference type="Pfam" id="PF09375"/>
    </source>
</evidence>
<name>C7QEL7_CATAD</name>
<feature type="compositionally biased region" description="Low complexity" evidence="4">
    <location>
        <begin position="34"/>
        <end position="51"/>
    </location>
</feature>
<dbReference type="PANTHER" id="PTHR39192:SF1">
    <property type="entry name" value="IRON UPTAKE SYSTEM COMPONENT EFEO"/>
    <property type="match status" value="1"/>
</dbReference>
<dbReference type="InterPro" id="IPR008972">
    <property type="entry name" value="Cupredoxin"/>
</dbReference>
<evidence type="ECO:0000313" key="7">
    <source>
        <dbReference type="EMBL" id="ACU72787.1"/>
    </source>
</evidence>